<dbReference type="InterPro" id="IPR000276">
    <property type="entry name" value="GPCR_Rhodpsn"/>
</dbReference>
<dbReference type="EMBL" id="DYDO01000008">
    <property type="protein sequence ID" value="DBA19169.1"/>
    <property type="molecule type" value="Genomic_DNA"/>
</dbReference>
<dbReference type="PRINTS" id="PR00237">
    <property type="entry name" value="GPCRRHODOPSN"/>
</dbReference>
<dbReference type="SUPFAM" id="SSF81321">
    <property type="entry name" value="Family A G protein-coupled receptor-like"/>
    <property type="match status" value="1"/>
</dbReference>
<dbReference type="CDD" id="cd13954">
    <property type="entry name" value="7tmA_OR"/>
    <property type="match status" value="1"/>
</dbReference>
<comment type="subcellular location">
    <subcellularLocation>
        <location evidence="1 11">Cell membrane</location>
        <topology evidence="1 11">Multi-pass membrane protein</topology>
    </subcellularLocation>
</comment>
<organism evidence="13 14">
    <name type="scientific">Pyxicephalus adspersus</name>
    <name type="common">African bullfrog</name>
    <dbReference type="NCBI Taxonomy" id="30357"/>
    <lineage>
        <taxon>Eukaryota</taxon>
        <taxon>Metazoa</taxon>
        <taxon>Chordata</taxon>
        <taxon>Craniata</taxon>
        <taxon>Vertebrata</taxon>
        <taxon>Euteleostomi</taxon>
        <taxon>Amphibia</taxon>
        <taxon>Batrachia</taxon>
        <taxon>Anura</taxon>
        <taxon>Neobatrachia</taxon>
        <taxon>Ranoidea</taxon>
        <taxon>Pyxicephalidae</taxon>
        <taxon>Pyxicephalinae</taxon>
        <taxon>Pyxicephalus</taxon>
    </lineage>
</organism>
<dbReference type="GO" id="GO:0004984">
    <property type="term" value="F:olfactory receptor activity"/>
    <property type="evidence" value="ECO:0007669"/>
    <property type="project" value="InterPro"/>
</dbReference>
<protein>
    <recommendedName>
        <fullName evidence="11">Olfactory receptor</fullName>
    </recommendedName>
</protein>
<feature type="transmembrane region" description="Helical" evidence="11">
    <location>
        <begin position="194"/>
        <end position="216"/>
    </location>
</feature>
<evidence type="ECO:0000256" key="3">
    <source>
        <dbReference type="ARBA" id="ARBA00022692"/>
    </source>
</evidence>
<evidence type="ECO:0000256" key="9">
    <source>
        <dbReference type="ARBA" id="ARBA00023224"/>
    </source>
</evidence>
<evidence type="ECO:0000313" key="14">
    <source>
        <dbReference type="Proteomes" id="UP001181693"/>
    </source>
</evidence>
<evidence type="ECO:0000256" key="5">
    <source>
        <dbReference type="ARBA" id="ARBA00022989"/>
    </source>
</evidence>
<dbReference type="PANTHER" id="PTHR26452">
    <property type="entry name" value="OLFACTORY RECEPTOR"/>
    <property type="match status" value="1"/>
</dbReference>
<dbReference type="FunFam" id="1.20.1070.10:FF:000015">
    <property type="entry name" value="Olfactory receptor"/>
    <property type="match status" value="1"/>
</dbReference>
<evidence type="ECO:0000256" key="2">
    <source>
        <dbReference type="ARBA" id="ARBA00022475"/>
    </source>
</evidence>
<dbReference type="GO" id="GO:0004930">
    <property type="term" value="F:G protein-coupled receptor activity"/>
    <property type="evidence" value="ECO:0007669"/>
    <property type="project" value="UniProtKB-KW"/>
</dbReference>
<keyword evidence="11" id="KW-0716">Sensory transduction</keyword>
<feature type="transmembrane region" description="Helical" evidence="11">
    <location>
        <begin position="237"/>
        <end position="260"/>
    </location>
</feature>
<dbReference type="PRINTS" id="PR00245">
    <property type="entry name" value="OLFACTORYR"/>
</dbReference>
<feature type="transmembrane region" description="Helical" evidence="11">
    <location>
        <begin position="25"/>
        <end position="53"/>
    </location>
</feature>
<evidence type="ECO:0000256" key="4">
    <source>
        <dbReference type="ARBA" id="ARBA00022725"/>
    </source>
</evidence>
<keyword evidence="8 10" id="KW-0675">Receptor</keyword>
<feature type="transmembrane region" description="Helical" evidence="11">
    <location>
        <begin position="140"/>
        <end position="160"/>
    </location>
</feature>
<keyword evidence="14" id="KW-1185">Reference proteome</keyword>
<accession>A0AAV2ZM39</accession>
<comment type="caution">
    <text evidence="13">The sequence shown here is derived from an EMBL/GenBank/DDBJ whole genome shotgun (WGS) entry which is preliminary data.</text>
</comment>
<feature type="transmembrane region" description="Helical" evidence="11">
    <location>
        <begin position="98"/>
        <end position="120"/>
    </location>
</feature>
<gene>
    <name evidence="13" type="ORF">GDO54_015036</name>
</gene>
<evidence type="ECO:0000313" key="13">
    <source>
        <dbReference type="EMBL" id="DBA19169.1"/>
    </source>
</evidence>
<keyword evidence="5 11" id="KW-1133">Transmembrane helix</keyword>
<evidence type="ECO:0000256" key="11">
    <source>
        <dbReference type="RuleBase" id="RU363047"/>
    </source>
</evidence>
<evidence type="ECO:0000256" key="10">
    <source>
        <dbReference type="RuleBase" id="RU000688"/>
    </source>
</evidence>
<evidence type="ECO:0000256" key="8">
    <source>
        <dbReference type="ARBA" id="ARBA00023170"/>
    </source>
</evidence>
<dbReference type="InterPro" id="IPR000725">
    <property type="entry name" value="Olfact_rcpt"/>
</dbReference>
<feature type="domain" description="G-protein coupled receptors family 1 profile" evidence="12">
    <location>
        <begin position="41"/>
        <end position="290"/>
    </location>
</feature>
<sequence>MENNTFILEFHILPFFVKAGNKLNILGIILFFFLYLFGILINIIIIIVICLDLHLHTPMYLFLCNLSVVDMCYTTVTVPKFLYILLSGDNIMSFQQCFLQIYFVFMASTSEIIVIFIMAYDRYVAICHPLHYYQKLNKNICIILMMVIWISACANSSLMLNCISKMIFCSTTTIHQFFCEAKALFDISCGGRNMFYLLVYANCLVFGLIPSASNVISYLKIIRVILRIKSKDGRHKAFSTCSSHLTVMLIYYGSGISVYMTPPLERYNVLELVLTVFYTTVTPVLNPLIYSLRNNELKRSIKKLLVWL</sequence>
<dbReference type="Gene3D" id="1.20.1070.10">
    <property type="entry name" value="Rhodopsin 7-helix transmembrane proteins"/>
    <property type="match status" value="1"/>
</dbReference>
<keyword evidence="4 11" id="KW-0552">Olfaction</keyword>
<feature type="transmembrane region" description="Helical" evidence="11">
    <location>
        <begin position="60"/>
        <end position="86"/>
    </location>
</feature>
<dbReference type="InterPro" id="IPR050516">
    <property type="entry name" value="Olfactory_GPCR"/>
</dbReference>
<feature type="transmembrane region" description="Helical" evidence="11">
    <location>
        <begin position="272"/>
        <end position="292"/>
    </location>
</feature>
<keyword evidence="3 10" id="KW-0812">Transmembrane</keyword>
<evidence type="ECO:0000256" key="1">
    <source>
        <dbReference type="ARBA" id="ARBA00004651"/>
    </source>
</evidence>
<reference evidence="13" key="1">
    <citation type="thesis" date="2020" institute="ProQuest LLC" country="789 East Eisenhower Parkway, Ann Arbor, MI, USA">
        <title>Comparative Genomics and Chromosome Evolution.</title>
        <authorList>
            <person name="Mudd A.B."/>
        </authorList>
    </citation>
    <scope>NUCLEOTIDE SEQUENCE</scope>
    <source>
        <strain evidence="13">1538</strain>
        <tissue evidence="13">Blood</tissue>
    </source>
</reference>
<dbReference type="PROSITE" id="PS00237">
    <property type="entry name" value="G_PROTEIN_RECEP_F1_1"/>
    <property type="match status" value="1"/>
</dbReference>
<proteinExistence type="inferred from homology"/>
<dbReference type="InterPro" id="IPR017452">
    <property type="entry name" value="GPCR_Rhodpsn_7TM"/>
</dbReference>
<dbReference type="GO" id="GO:0005886">
    <property type="term" value="C:plasma membrane"/>
    <property type="evidence" value="ECO:0007669"/>
    <property type="project" value="UniProtKB-SubCell"/>
</dbReference>
<keyword evidence="7 11" id="KW-0472">Membrane</keyword>
<dbReference type="AlphaFoldDB" id="A0AAV2ZM39"/>
<evidence type="ECO:0000256" key="6">
    <source>
        <dbReference type="ARBA" id="ARBA00023040"/>
    </source>
</evidence>
<name>A0AAV2ZM39_PYXAD</name>
<keyword evidence="9 10" id="KW-0807">Transducer</keyword>
<keyword evidence="6 10" id="KW-0297">G-protein coupled receptor</keyword>
<evidence type="ECO:0000259" key="12">
    <source>
        <dbReference type="PROSITE" id="PS50262"/>
    </source>
</evidence>
<evidence type="ECO:0000256" key="7">
    <source>
        <dbReference type="ARBA" id="ARBA00023136"/>
    </source>
</evidence>
<dbReference type="PROSITE" id="PS50262">
    <property type="entry name" value="G_PROTEIN_RECEP_F1_2"/>
    <property type="match status" value="1"/>
</dbReference>
<dbReference type="Pfam" id="PF13853">
    <property type="entry name" value="7tm_4"/>
    <property type="match status" value="1"/>
</dbReference>
<keyword evidence="2 11" id="KW-1003">Cell membrane</keyword>
<dbReference type="Proteomes" id="UP001181693">
    <property type="component" value="Unassembled WGS sequence"/>
</dbReference>
<comment type="similarity">
    <text evidence="10">Belongs to the G-protein coupled receptor 1 family.</text>
</comment>